<dbReference type="eggNOG" id="COG0591">
    <property type="taxonomic scope" value="Bacteria"/>
</dbReference>
<gene>
    <name evidence="9" type="ORF">HMPREF1250_0337</name>
</gene>
<dbReference type="PROSITE" id="PS50283">
    <property type="entry name" value="NA_SOLUT_SYMP_3"/>
    <property type="match status" value="1"/>
</dbReference>
<feature type="transmembrane region" description="Helical" evidence="8">
    <location>
        <begin position="152"/>
        <end position="176"/>
    </location>
</feature>
<dbReference type="GO" id="GO:0005886">
    <property type="term" value="C:plasma membrane"/>
    <property type="evidence" value="ECO:0007669"/>
    <property type="project" value="TreeGrafter"/>
</dbReference>
<name>U7UM47_9FIRM</name>
<dbReference type="Proteomes" id="UP000017090">
    <property type="component" value="Unassembled WGS sequence"/>
</dbReference>
<feature type="transmembrane region" description="Helical" evidence="8">
    <location>
        <begin position="119"/>
        <end position="140"/>
    </location>
</feature>
<dbReference type="Pfam" id="PF00474">
    <property type="entry name" value="SSF"/>
    <property type="match status" value="1"/>
</dbReference>
<reference evidence="9 10" key="1">
    <citation type="submission" date="2013-09" db="EMBL/GenBank/DDBJ databases">
        <authorList>
            <person name="Durkin A.S."/>
            <person name="Haft D.R."/>
            <person name="McCorrison J."/>
            <person name="Torralba M."/>
            <person name="Gillis M."/>
            <person name="Haft D.H."/>
            <person name="Methe B."/>
            <person name="Sutton G."/>
            <person name="Nelson K.E."/>
        </authorList>
    </citation>
    <scope>NUCLEOTIDE SEQUENCE [LARGE SCALE GENOMIC DNA]</scope>
    <source>
        <strain evidence="9 10">BV3C16-1</strain>
    </source>
</reference>
<evidence type="ECO:0000313" key="9">
    <source>
        <dbReference type="EMBL" id="ERT59563.1"/>
    </source>
</evidence>
<evidence type="ECO:0000256" key="2">
    <source>
        <dbReference type="ARBA" id="ARBA00006434"/>
    </source>
</evidence>
<feature type="transmembrane region" description="Helical" evidence="8">
    <location>
        <begin position="358"/>
        <end position="381"/>
    </location>
</feature>
<keyword evidence="6 8" id="KW-0472">Membrane</keyword>
<comment type="subcellular location">
    <subcellularLocation>
        <location evidence="1">Membrane</location>
        <topology evidence="1">Multi-pass membrane protein</topology>
    </subcellularLocation>
</comment>
<comment type="caution">
    <text evidence="9">The sequence shown here is derived from an EMBL/GenBank/DDBJ whole genome shotgun (WGS) entry which is preliminary data.</text>
</comment>
<keyword evidence="3" id="KW-0813">Transport</keyword>
<keyword evidence="10" id="KW-1185">Reference proteome</keyword>
<feature type="transmembrane region" description="Helical" evidence="8">
    <location>
        <begin position="46"/>
        <end position="66"/>
    </location>
</feature>
<dbReference type="Gene3D" id="1.20.1730.10">
    <property type="entry name" value="Sodium/glucose cotransporter"/>
    <property type="match status" value="1"/>
</dbReference>
<feature type="transmembrane region" description="Helical" evidence="8">
    <location>
        <begin position="412"/>
        <end position="433"/>
    </location>
</feature>
<dbReference type="EMBL" id="AWXA01000035">
    <property type="protein sequence ID" value="ERT59563.1"/>
    <property type="molecule type" value="Genomic_DNA"/>
</dbReference>
<dbReference type="InterPro" id="IPR038377">
    <property type="entry name" value="Na/Glc_symporter_sf"/>
</dbReference>
<dbReference type="CDD" id="cd10322">
    <property type="entry name" value="SLC5sbd"/>
    <property type="match status" value="1"/>
</dbReference>
<dbReference type="GO" id="GO:0022857">
    <property type="term" value="F:transmembrane transporter activity"/>
    <property type="evidence" value="ECO:0007669"/>
    <property type="project" value="InterPro"/>
</dbReference>
<dbReference type="STRING" id="1111454.HMPREF1250_0337"/>
<organism evidence="9 10">
    <name type="scientific">Megasphaera vaginalis</name>
    <name type="common">ex Srinivasan et al. 2021</name>
    <dbReference type="NCBI Taxonomy" id="1111454"/>
    <lineage>
        <taxon>Bacteria</taxon>
        <taxon>Bacillati</taxon>
        <taxon>Bacillota</taxon>
        <taxon>Negativicutes</taxon>
        <taxon>Veillonellales</taxon>
        <taxon>Veillonellaceae</taxon>
        <taxon>Megasphaera</taxon>
    </lineage>
</organism>
<feature type="transmembrane region" description="Helical" evidence="8">
    <location>
        <begin position="188"/>
        <end position="207"/>
    </location>
</feature>
<evidence type="ECO:0000256" key="3">
    <source>
        <dbReference type="ARBA" id="ARBA00022448"/>
    </source>
</evidence>
<dbReference type="InterPro" id="IPR001734">
    <property type="entry name" value="Na/solute_symporter"/>
</dbReference>
<evidence type="ECO:0000256" key="5">
    <source>
        <dbReference type="ARBA" id="ARBA00022989"/>
    </source>
</evidence>
<dbReference type="InterPro" id="IPR050277">
    <property type="entry name" value="Sodium:Solute_Symporter"/>
</dbReference>
<feature type="transmembrane region" description="Helical" evidence="8">
    <location>
        <begin position="6"/>
        <end position="25"/>
    </location>
</feature>
<accession>U7UM47</accession>
<dbReference type="AlphaFoldDB" id="U7UM47"/>
<feature type="transmembrane region" description="Helical" evidence="8">
    <location>
        <begin position="387"/>
        <end position="405"/>
    </location>
</feature>
<feature type="transmembrane region" description="Helical" evidence="8">
    <location>
        <begin position="78"/>
        <end position="98"/>
    </location>
</feature>
<evidence type="ECO:0000256" key="4">
    <source>
        <dbReference type="ARBA" id="ARBA00022692"/>
    </source>
</evidence>
<dbReference type="PATRIC" id="fig|1111454.3.peg.1248"/>
<dbReference type="PANTHER" id="PTHR48086:SF7">
    <property type="entry name" value="SODIUM-SOLUTE SYMPORTER-RELATED"/>
    <property type="match status" value="1"/>
</dbReference>
<dbReference type="PANTHER" id="PTHR48086">
    <property type="entry name" value="SODIUM/PROLINE SYMPORTER-RELATED"/>
    <property type="match status" value="1"/>
</dbReference>
<evidence type="ECO:0000256" key="7">
    <source>
        <dbReference type="RuleBase" id="RU362091"/>
    </source>
</evidence>
<protein>
    <submittedName>
        <fullName evidence="9">Transporter, SSS family</fullName>
    </submittedName>
</protein>
<evidence type="ECO:0000256" key="8">
    <source>
        <dbReference type="SAM" id="Phobius"/>
    </source>
</evidence>
<feature type="transmembrane region" description="Helical" evidence="8">
    <location>
        <begin position="439"/>
        <end position="457"/>
    </location>
</feature>
<dbReference type="OrthoDB" id="1263at2"/>
<proteinExistence type="inferred from homology"/>
<evidence type="ECO:0000313" key="10">
    <source>
        <dbReference type="Proteomes" id="UP000017090"/>
    </source>
</evidence>
<evidence type="ECO:0000256" key="6">
    <source>
        <dbReference type="ARBA" id="ARBA00023136"/>
    </source>
</evidence>
<sequence>MENAWIEMVIIGAYIGVLFLISWYVKQRAAGSTENYVLAGRRLTTPLITVSIVGLAVGGASTIGVAEQAYKVGLSAGWYTAAWGIGAIVTGLTVAKKYRNMHMTTIPEIMERYYDRKSMIAGIVCQILVQLVVMSLQYVAGGAILAALMPQIFTPVTGMLTSAVVFIGITLIGGMWSASQSNLLNVTLQYMGITVAAFLILSLAGGIETVQLNLPSATAFDFVGGVGVMTIVTWIVVLVTVNLSLQAIIQISLGAKDVRTARRGFVIGGLVMLPVGFFSAFLGVVAAELYPHISAMTALPKLIMELNPWIAGVTLASLWAADVSTACNLLLSAATLYSHDIHKRFINPSMTDGQYMRVTRASVLLLGLLTLGFALTISGIISTLMAGLSLMASFSVIVLMTMYAPKYCSRHAAFYTIVTSVVVLAAWMAFPAVRILPHVIYAEWLACGSVFIGISACSQRAIKGDAPELDVEAVEMTPAQH</sequence>
<feature type="transmembrane region" description="Helical" evidence="8">
    <location>
        <begin position="309"/>
        <end position="337"/>
    </location>
</feature>
<feature type="transmembrane region" description="Helical" evidence="8">
    <location>
        <begin position="219"/>
        <end position="245"/>
    </location>
</feature>
<feature type="transmembrane region" description="Helical" evidence="8">
    <location>
        <begin position="265"/>
        <end position="289"/>
    </location>
</feature>
<comment type="similarity">
    <text evidence="2 7">Belongs to the sodium:solute symporter (SSF) (TC 2.A.21) family.</text>
</comment>
<keyword evidence="4 8" id="KW-0812">Transmembrane</keyword>
<dbReference type="RefSeq" id="WP_023053727.1">
    <property type="nucleotide sequence ID" value="NZ_AWXA01000035.1"/>
</dbReference>
<keyword evidence="5 8" id="KW-1133">Transmembrane helix</keyword>
<evidence type="ECO:0000256" key="1">
    <source>
        <dbReference type="ARBA" id="ARBA00004141"/>
    </source>
</evidence>